<comment type="subcellular location">
    <subcellularLocation>
        <location evidence="2">Periplasm</location>
    </subcellularLocation>
</comment>
<dbReference type="Gene3D" id="2.10.70.40">
    <property type="entry name" value="peptidoglycan hydrolase"/>
    <property type="match status" value="1"/>
</dbReference>
<evidence type="ECO:0000256" key="6">
    <source>
        <dbReference type="ARBA" id="ARBA00022764"/>
    </source>
</evidence>
<feature type="domain" description="Mannosyl-glycoprotein endo-beta-N-acetylglucosamidase-like" evidence="12">
    <location>
        <begin position="133"/>
        <end position="299"/>
    </location>
</feature>
<evidence type="ECO:0000313" key="14">
    <source>
        <dbReference type="Proteomes" id="UP000285575"/>
    </source>
</evidence>
<dbReference type="AlphaFoldDB" id="A0A437RFI3"/>
<dbReference type="PANTHER" id="PTHR33308:SF9">
    <property type="entry name" value="PEPTIDOGLYCAN HYDROLASE FLGJ"/>
    <property type="match status" value="1"/>
</dbReference>
<dbReference type="PANTHER" id="PTHR33308">
    <property type="entry name" value="PEPTIDOGLYCAN HYDROLASE FLGJ"/>
    <property type="match status" value="1"/>
</dbReference>
<evidence type="ECO:0000259" key="12">
    <source>
        <dbReference type="SMART" id="SM00047"/>
    </source>
</evidence>
<dbReference type="GO" id="GO:0004040">
    <property type="term" value="F:amidase activity"/>
    <property type="evidence" value="ECO:0007669"/>
    <property type="project" value="InterPro"/>
</dbReference>
<comment type="similarity">
    <text evidence="4">In the C-terminal section; belongs to the glycosyl hydrolase 73 family.</text>
</comment>
<reference evidence="13 14" key="1">
    <citation type="submission" date="2019-01" db="EMBL/GenBank/DDBJ databases">
        <authorList>
            <person name="Chen W.-M."/>
        </authorList>
    </citation>
    <scope>NUCLEOTIDE SEQUENCE [LARGE SCALE GENOMIC DNA]</scope>
    <source>
        <strain evidence="13 14">KYPY4</strain>
    </source>
</reference>
<evidence type="ECO:0000256" key="7">
    <source>
        <dbReference type="ARBA" id="ARBA00022801"/>
    </source>
</evidence>
<feature type="region of interest" description="Disordered" evidence="11">
    <location>
        <begin position="1"/>
        <end position="21"/>
    </location>
</feature>
<keyword evidence="9" id="KW-0961">Cell wall biogenesis/degradation</keyword>
<dbReference type="NCBIfam" id="TIGR02541">
    <property type="entry name" value="flagell_FlgJ"/>
    <property type="match status" value="1"/>
</dbReference>
<evidence type="ECO:0000256" key="4">
    <source>
        <dbReference type="ARBA" id="ARBA00007974"/>
    </source>
</evidence>
<evidence type="ECO:0000313" key="13">
    <source>
        <dbReference type="EMBL" id="RVU45527.1"/>
    </source>
</evidence>
<dbReference type="InterPro" id="IPR013377">
    <property type="entry name" value="FlgJ"/>
</dbReference>
<proteinExistence type="inferred from homology"/>
<dbReference type="Pfam" id="PF01832">
    <property type="entry name" value="Glucosaminidase"/>
    <property type="match status" value="1"/>
</dbReference>
<organism evidence="13 14">
    <name type="scientific">Rubrivivax rivuli</name>
    <dbReference type="NCBI Taxonomy" id="1862385"/>
    <lineage>
        <taxon>Bacteria</taxon>
        <taxon>Pseudomonadati</taxon>
        <taxon>Pseudomonadota</taxon>
        <taxon>Betaproteobacteria</taxon>
        <taxon>Burkholderiales</taxon>
        <taxon>Sphaerotilaceae</taxon>
        <taxon>Rubrivivax</taxon>
    </lineage>
</organism>
<evidence type="ECO:0000256" key="9">
    <source>
        <dbReference type="ARBA" id="ARBA00023316"/>
    </source>
</evidence>
<evidence type="ECO:0000256" key="3">
    <source>
        <dbReference type="ARBA" id="ARBA00006880"/>
    </source>
</evidence>
<dbReference type="Pfam" id="PF10135">
    <property type="entry name" value="Rod-binding"/>
    <property type="match status" value="1"/>
</dbReference>
<keyword evidence="8" id="KW-0326">Glycosidase</keyword>
<keyword evidence="14" id="KW-1185">Reference proteome</keyword>
<evidence type="ECO:0000256" key="2">
    <source>
        <dbReference type="ARBA" id="ARBA00004418"/>
    </source>
</evidence>
<dbReference type="PRINTS" id="PR01002">
    <property type="entry name" value="FLGFLGJ"/>
</dbReference>
<dbReference type="OrthoDB" id="289937at2"/>
<keyword evidence="13" id="KW-0969">Cilium</keyword>
<dbReference type="InterPro" id="IPR019301">
    <property type="entry name" value="Flagellar_prot_FlgJ_N"/>
</dbReference>
<evidence type="ECO:0000256" key="1">
    <source>
        <dbReference type="ARBA" id="ARBA00002954"/>
    </source>
</evidence>
<keyword evidence="7 13" id="KW-0378">Hydrolase</keyword>
<dbReference type="RefSeq" id="WP_128229616.1">
    <property type="nucleotide sequence ID" value="NZ_SACR01000004.1"/>
</dbReference>
<comment type="caution">
    <text evidence="13">The sequence shown here is derived from an EMBL/GenBank/DDBJ whole genome shotgun (WGS) entry which is preliminary data.</text>
</comment>
<dbReference type="GO" id="GO:0071555">
    <property type="term" value="P:cell wall organization"/>
    <property type="evidence" value="ECO:0007669"/>
    <property type="project" value="UniProtKB-KW"/>
</dbReference>
<evidence type="ECO:0000256" key="8">
    <source>
        <dbReference type="ARBA" id="ARBA00023295"/>
    </source>
</evidence>
<evidence type="ECO:0000256" key="10">
    <source>
        <dbReference type="ARBA" id="ARBA00030835"/>
    </source>
</evidence>
<comment type="function">
    <text evidence="1">Flagellum-specific muramidase which hydrolyzes the peptidoglycan layer to assemble the rod structure in the periplasmic space.</text>
</comment>
<dbReference type="FunFam" id="2.10.70.40:FF:000001">
    <property type="entry name" value="Flagellar assembly peptidoglycan hydrolase FlgJ"/>
    <property type="match status" value="1"/>
</dbReference>
<dbReference type="SMART" id="SM00047">
    <property type="entry name" value="LYZ2"/>
    <property type="match status" value="1"/>
</dbReference>
<comment type="similarity">
    <text evidence="3">In the N-terminal section; belongs to the FlgJ family.</text>
</comment>
<dbReference type="InterPro" id="IPR002901">
    <property type="entry name" value="MGlyc_endo_b_GlcNAc-like_dom"/>
</dbReference>
<dbReference type="GO" id="GO:0016798">
    <property type="term" value="F:hydrolase activity, acting on glycosyl bonds"/>
    <property type="evidence" value="ECO:0007669"/>
    <property type="project" value="UniProtKB-KW"/>
</dbReference>
<evidence type="ECO:0000256" key="11">
    <source>
        <dbReference type="SAM" id="MobiDB-lite"/>
    </source>
</evidence>
<keyword evidence="13" id="KW-0966">Cell projection</keyword>
<dbReference type="InterPro" id="IPR051056">
    <property type="entry name" value="Glycosyl_Hydrolase_73"/>
</dbReference>
<keyword evidence="13" id="KW-0282">Flagellum</keyword>
<dbReference type="GO" id="GO:0071973">
    <property type="term" value="P:bacterial-type flagellum-dependent cell motility"/>
    <property type="evidence" value="ECO:0007669"/>
    <property type="project" value="TreeGrafter"/>
</dbReference>
<dbReference type="GO" id="GO:0044780">
    <property type="term" value="P:bacterial-type flagellum assembly"/>
    <property type="evidence" value="ECO:0007669"/>
    <property type="project" value="InterPro"/>
</dbReference>
<gene>
    <name evidence="13" type="primary">flgJ</name>
    <name evidence="13" type="ORF">EOE66_15565</name>
</gene>
<sequence length="306" mass="32026">MAAIPPQLQRSTAGLATDTRSLDALRSRANADPKGAVREAAKQFESLFMAELMKSMRATTLKADGEGGSSGAGGMATDMLDQQFATQMSGLPGGLSEAIMKQLERQMGMTPGPIPVTKSANNTPAPLSAQPVPTAVPQTGAAGFVQQHTAAAQRAESETGIPATFMVSQAALETGWGRKEIRHGDGSPSYNLFGIKAGPNWKGATAEVMTTEYINGKPQKVMAKFRAYGSYAESFADYARLMKDSPRYAGVVRAATVASADAGASARAAAGFAQGLQRAGYATDPAYADKLSRVINTTLRLQRSLA</sequence>
<dbReference type="GO" id="GO:0042597">
    <property type="term" value="C:periplasmic space"/>
    <property type="evidence" value="ECO:0007669"/>
    <property type="project" value="UniProtKB-SubCell"/>
</dbReference>
<dbReference type="Proteomes" id="UP000285575">
    <property type="component" value="Unassembled WGS sequence"/>
</dbReference>
<evidence type="ECO:0000256" key="5">
    <source>
        <dbReference type="ARBA" id="ARBA00013433"/>
    </source>
</evidence>
<protein>
    <recommendedName>
        <fullName evidence="5">Peptidoglycan hydrolase FlgJ</fullName>
    </recommendedName>
    <alternativeName>
        <fullName evidence="10">Muramidase FlgJ</fullName>
    </alternativeName>
</protein>
<dbReference type="EMBL" id="SACR01000004">
    <property type="protein sequence ID" value="RVU45527.1"/>
    <property type="molecule type" value="Genomic_DNA"/>
</dbReference>
<accession>A0A437RFI3</accession>
<keyword evidence="6" id="KW-0574">Periplasm</keyword>
<dbReference type="Gene3D" id="1.10.530.10">
    <property type="match status" value="1"/>
</dbReference>
<name>A0A437RFI3_9BURK</name>